<evidence type="ECO:0000256" key="2">
    <source>
        <dbReference type="ARBA" id="ARBA00022737"/>
    </source>
</evidence>
<reference evidence="5 6" key="1">
    <citation type="submission" date="2016-03" db="EMBL/GenBank/DDBJ databases">
        <title>Mechanisms controlling the formation of the plant cell surface in tip-growing cells are functionally conserved among land plants.</title>
        <authorList>
            <person name="Honkanen S."/>
            <person name="Jones V.A."/>
            <person name="Morieri G."/>
            <person name="Champion C."/>
            <person name="Hetherington A.J."/>
            <person name="Kelly S."/>
            <person name="Saint-Marcoux D."/>
            <person name="Proust H."/>
            <person name="Prescott H."/>
            <person name="Dolan L."/>
        </authorList>
    </citation>
    <scope>NUCLEOTIDE SEQUENCE [LARGE SCALE GENOMIC DNA]</scope>
    <source>
        <strain evidence="6">cv. Tak-1 and cv. Tak-2</strain>
        <tissue evidence="5">Whole gametophyte</tissue>
    </source>
</reference>
<dbReference type="SUPFAM" id="SSF81383">
    <property type="entry name" value="F-box domain"/>
    <property type="match status" value="1"/>
</dbReference>
<dbReference type="Pfam" id="PF00646">
    <property type="entry name" value="F-box"/>
    <property type="match status" value="1"/>
</dbReference>
<dbReference type="InterPro" id="IPR001810">
    <property type="entry name" value="F-box_dom"/>
</dbReference>
<dbReference type="AlphaFoldDB" id="A0A176WQJ0"/>
<dbReference type="Proteomes" id="UP001162541">
    <property type="component" value="Chromosome 7"/>
</dbReference>
<dbReference type="Proteomes" id="UP000077202">
    <property type="component" value="Unassembled WGS sequence"/>
</dbReference>
<evidence type="ECO:0000313" key="4">
    <source>
        <dbReference type="EMBL" id="BBN16364.1"/>
    </source>
</evidence>
<feature type="domain" description="F-box" evidence="3">
    <location>
        <begin position="92"/>
        <end position="129"/>
    </location>
</feature>
<dbReference type="InterPro" id="IPR015915">
    <property type="entry name" value="Kelch-typ_b-propeller"/>
</dbReference>
<keyword evidence="1" id="KW-0880">Kelch repeat</keyword>
<keyword evidence="6" id="KW-1185">Reference proteome</keyword>
<dbReference type="InterPro" id="IPR006652">
    <property type="entry name" value="Kelch_1"/>
</dbReference>
<dbReference type="EMBL" id="AP019872">
    <property type="protein sequence ID" value="BBN16364.1"/>
    <property type="molecule type" value="Genomic_DNA"/>
</dbReference>
<proteinExistence type="predicted"/>
<protein>
    <recommendedName>
        <fullName evidence="3">F-box domain-containing protein</fullName>
    </recommendedName>
</protein>
<evidence type="ECO:0000313" key="6">
    <source>
        <dbReference type="Proteomes" id="UP000077202"/>
    </source>
</evidence>
<name>A0A176WQJ0_MARPO</name>
<dbReference type="PANTHER" id="PTHR46344:SF28">
    <property type="entry name" value="F-BOX DOMAIN-CONTAINING PROTEIN"/>
    <property type="match status" value="1"/>
</dbReference>
<organism evidence="5 6">
    <name type="scientific">Marchantia polymorpha subsp. ruderalis</name>
    <dbReference type="NCBI Taxonomy" id="1480154"/>
    <lineage>
        <taxon>Eukaryota</taxon>
        <taxon>Viridiplantae</taxon>
        <taxon>Streptophyta</taxon>
        <taxon>Embryophyta</taxon>
        <taxon>Marchantiophyta</taxon>
        <taxon>Marchantiopsida</taxon>
        <taxon>Marchantiidae</taxon>
        <taxon>Marchantiales</taxon>
        <taxon>Marchantiaceae</taxon>
        <taxon>Marchantia</taxon>
    </lineage>
</organism>
<accession>A0A176WQJ0</accession>
<dbReference type="EMBL" id="LVLJ01000379">
    <property type="protein sequence ID" value="OAE34572.1"/>
    <property type="molecule type" value="Genomic_DNA"/>
</dbReference>
<keyword evidence="2" id="KW-0677">Repeat</keyword>
<dbReference type="Gene3D" id="2.120.10.80">
    <property type="entry name" value="Kelch-type beta propeller"/>
    <property type="match status" value="1"/>
</dbReference>
<evidence type="ECO:0000256" key="1">
    <source>
        <dbReference type="ARBA" id="ARBA00022441"/>
    </source>
</evidence>
<dbReference type="Pfam" id="PF01344">
    <property type="entry name" value="Kelch_1"/>
    <property type="match status" value="2"/>
</dbReference>
<dbReference type="SMART" id="SM00612">
    <property type="entry name" value="Kelch"/>
    <property type="match status" value="3"/>
</dbReference>
<gene>
    <name evidence="5" type="ORF">AXG93_1487s1180</name>
    <name evidence="4" type="ORF">Mp_7g05720</name>
</gene>
<reference evidence="4" key="2">
    <citation type="journal article" date="2019" name="Curr. Biol.">
        <title>Chromatin organization in early land plants reveals an ancestral association between H3K27me3, transposons, and constitutive heterochromatin.</title>
        <authorList>
            <person name="Montgomery S.A."/>
            <person name="Tanizawa Y."/>
            <person name="Galik B."/>
            <person name="Wang N."/>
            <person name="Ito T."/>
            <person name="Mochizuki T."/>
            <person name="Akimcheva S."/>
            <person name="Bowman J."/>
            <person name="Cognat V."/>
            <person name="Drouard L."/>
            <person name="Ekker H."/>
            <person name="Houng S."/>
            <person name="Kohchi T."/>
            <person name="Lin S."/>
            <person name="Liu L.D."/>
            <person name="Nakamura Y."/>
            <person name="Valeeva L.R."/>
            <person name="Shakirov E.V."/>
            <person name="Shippen D.E."/>
            <person name="Wei W."/>
            <person name="Yagura M."/>
            <person name="Yamaoka S."/>
            <person name="Yamato K.T."/>
            <person name="Liu C."/>
            <person name="Berger F."/>
        </authorList>
    </citation>
    <scope>NUCLEOTIDE SEQUENCE [LARGE SCALE GENOMIC DNA]</scope>
    <source>
        <strain evidence="4">Tak-1</strain>
    </source>
</reference>
<sequence length="475" mass="52668">MSNGFVPVPTKSWAKVVEEGVLTAIVEGCVEGLNPVKAFLSRLVMTLSRWLRYFSTGELCLEDSGRHRNSKSKIVPSGREHDEEGEAEALIPGLPDDLALLCLAKLSHGYHGVLQAVCKRWHFLIQSPEYERAHLQGGKCGDWLFVLTEEPKEGNWTAYDPEAGKWHVLPPMPGVTADHRHYGFACVGVAKRLLVMGGYYTPFDPPMQPAKYFAVNEVLQFDPFSKRWSKVASMRIPRCSFACAVIGGKVYVAGGCSSSRRSPLSHAEVYDPIENRWEDIAPLPNAREDCVGVALAGLFYVIAGVVENHADQRTVEVYDPSRATWYSLPDVWLFSRQMPCPVTSMQGSMYALDDWDANTIKVYDPQLGEWVNIGPVPGVEVPGQDRRPKGFNFGLIGLRDELYVLGGKVLRWQPANGHWKKFDILRLNTVIACNPSARSVTWRKVNCMGESRGAVLGCAVLEEEPNSQTSSVNAG</sequence>
<evidence type="ECO:0000259" key="3">
    <source>
        <dbReference type="Pfam" id="PF00646"/>
    </source>
</evidence>
<dbReference type="InterPro" id="IPR036047">
    <property type="entry name" value="F-box-like_dom_sf"/>
</dbReference>
<dbReference type="EMBL" id="AP019872">
    <property type="protein sequence ID" value="BBN16366.1"/>
    <property type="molecule type" value="Genomic_DNA"/>
</dbReference>
<evidence type="ECO:0000313" key="7">
    <source>
        <dbReference type="Proteomes" id="UP001162541"/>
    </source>
</evidence>
<dbReference type="SUPFAM" id="SSF117281">
    <property type="entry name" value="Kelch motif"/>
    <property type="match status" value="1"/>
</dbReference>
<dbReference type="CDD" id="cd22152">
    <property type="entry name" value="F-box_AtAFR-like"/>
    <property type="match status" value="1"/>
</dbReference>
<dbReference type="EMBL" id="AP019872">
    <property type="protein sequence ID" value="BBN16365.1"/>
    <property type="molecule type" value="Genomic_DNA"/>
</dbReference>
<reference evidence="7" key="3">
    <citation type="journal article" date="2020" name="Curr. Biol.">
        <title>Chromatin organization in early land plants reveals an ancestral association between H3K27me3, transposons, and constitutive heterochromatin.</title>
        <authorList>
            <person name="Montgomery S.A."/>
            <person name="Tanizawa Y."/>
            <person name="Galik B."/>
            <person name="Wang N."/>
            <person name="Ito T."/>
            <person name="Mochizuki T."/>
            <person name="Akimcheva S."/>
            <person name="Bowman J.L."/>
            <person name="Cognat V."/>
            <person name="Marechal-Drouard L."/>
            <person name="Ekker H."/>
            <person name="Hong S.F."/>
            <person name="Kohchi T."/>
            <person name="Lin S.S."/>
            <person name="Liu L.D."/>
            <person name="Nakamura Y."/>
            <person name="Valeeva L.R."/>
            <person name="Shakirov E.V."/>
            <person name="Shippen D.E."/>
            <person name="Wei W.L."/>
            <person name="Yagura M."/>
            <person name="Yamaoka S."/>
            <person name="Yamato K.T."/>
            <person name="Liu C."/>
            <person name="Berger F."/>
        </authorList>
    </citation>
    <scope>NUCLEOTIDE SEQUENCE [LARGE SCALE GENOMIC DNA]</scope>
    <source>
        <strain evidence="7">Tak-1</strain>
    </source>
</reference>
<evidence type="ECO:0000313" key="5">
    <source>
        <dbReference type="EMBL" id="OAE34572.1"/>
    </source>
</evidence>
<dbReference type="PANTHER" id="PTHR46344">
    <property type="entry name" value="OS02G0202900 PROTEIN"/>
    <property type="match status" value="1"/>
</dbReference>